<feature type="transmembrane region" description="Helical" evidence="2">
    <location>
        <begin position="186"/>
        <end position="210"/>
    </location>
</feature>
<accession>A0A2T6ZYZ5</accession>
<dbReference type="OrthoDB" id="5338512at2759"/>
<feature type="signal peptide" evidence="3">
    <location>
        <begin position="1"/>
        <end position="31"/>
    </location>
</feature>
<keyword evidence="5" id="KW-1185">Reference proteome</keyword>
<dbReference type="EMBL" id="NESQ01000059">
    <property type="protein sequence ID" value="PUU80717.1"/>
    <property type="molecule type" value="Genomic_DNA"/>
</dbReference>
<feature type="compositionally biased region" description="Polar residues" evidence="1">
    <location>
        <begin position="410"/>
        <end position="429"/>
    </location>
</feature>
<evidence type="ECO:0000256" key="3">
    <source>
        <dbReference type="SAM" id="SignalP"/>
    </source>
</evidence>
<comment type="caution">
    <text evidence="4">The sequence shown here is derived from an EMBL/GenBank/DDBJ whole genome shotgun (WGS) entry which is preliminary data.</text>
</comment>
<keyword evidence="2" id="KW-0472">Membrane</keyword>
<dbReference type="Proteomes" id="UP000244722">
    <property type="component" value="Unassembled WGS sequence"/>
</dbReference>
<feature type="region of interest" description="Disordered" evidence="1">
    <location>
        <begin position="258"/>
        <end position="486"/>
    </location>
</feature>
<evidence type="ECO:0000313" key="5">
    <source>
        <dbReference type="Proteomes" id="UP000244722"/>
    </source>
</evidence>
<keyword evidence="3" id="KW-0732">Signal</keyword>
<keyword evidence="2" id="KW-1133">Transmembrane helix</keyword>
<keyword evidence="2" id="KW-0812">Transmembrane</keyword>
<gene>
    <name evidence="4" type="ORF">B9Z19DRAFT_1170580</name>
</gene>
<feature type="compositionally biased region" description="Polar residues" evidence="1">
    <location>
        <begin position="292"/>
        <end position="312"/>
    </location>
</feature>
<feature type="chain" id="PRO_5015694133" evidence="3">
    <location>
        <begin position="32"/>
        <end position="486"/>
    </location>
</feature>
<evidence type="ECO:0000313" key="4">
    <source>
        <dbReference type="EMBL" id="PUU80717.1"/>
    </source>
</evidence>
<proteinExistence type="predicted"/>
<protein>
    <submittedName>
        <fullName evidence="4">Uncharacterized protein</fullName>
    </submittedName>
</protein>
<name>A0A2T6ZYZ5_TUBBO</name>
<feature type="compositionally biased region" description="Low complexity" evidence="1">
    <location>
        <begin position="457"/>
        <end position="469"/>
    </location>
</feature>
<evidence type="ECO:0000256" key="2">
    <source>
        <dbReference type="SAM" id="Phobius"/>
    </source>
</evidence>
<dbReference type="STRING" id="42251.A0A2T6ZYZ5"/>
<dbReference type="AlphaFoldDB" id="A0A2T6ZYZ5"/>
<organism evidence="4 5">
    <name type="scientific">Tuber borchii</name>
    <name type="common">White truffle</name>
    <dbReference type="NCBI Taxonomy" id="42251"/>
    <lineage>
        <taxon>Eukaryota</taxon>
        <taxon>Fungi</taxon>
        <taxon>Dikarya</taxon>
        <taxon>Ascomycota</taxon>
        <taxon>Pezizomycotina</taxon>
        <taxon>Pezizomycetes</taxon>
        <taxon>Pezizales</taxon>
        <taxon>Tuberaceae</taxon>
        <taxon>Tuber</taxon>
    </lineage>
</organism>
<reference evidence="4 5" key="1">
    <citation type="submission" date="2017-04" db="EMBL/GenBank/DDBJ databases">
        <title>Draft genome sequence of Tuber borchii Vittad., a whitish edible truffle.</title>
        <authorList>
            <consortium name="DOE Joint Genome Institute"/>
            <person name="Murat C."/>
            <person name="Kuo A."/>
            <person name="Barry K.W."/>
            <person name="Clum A."/>
            <person name="Dockter R.B."/>
            <person name="Fauchery L."/>
            <person name="Iotti M."/>
            <person name="Kohler A."/>
            <person name="Labutti K."/>
            <person name="Lindquist E.A."/>
            <person name="Lipzen A."/>
            <person name="Ohm R.A."/>
            <person name="Wang M."/>
            <person name="Grigoriev I.V."/>
            <person name="Zambonelli A."/>
            <person name="Martin F.M."/>
        </authorList>
    </citation>
    <scope>NUCLEOTIDE SEQUENCE [LARGE SCALE GENOMIC DNA]</scope>
    <source>
        <strain evidence="4 5">Tbo3840</strain>
    </source>
</reference>
<sequence length="486" mass="53223">MKTYRPPYPSPTFMISLTLALVTINLQTTSAHSYSTGPTIFRRQLPCESGESEGPPVLCEVKNYCCPSGSRCISIENNTSVVCCKNGEFCNEIFPINCESTPSPTGVPASANSSSKAIQCGRLCCPEGYECGPDQDRCLMKKENIPDDARKHLEEQKRKEKEKDRANCQKFYKENVGRGKHLPKIFYAKAILAGLFPGIALGVAIMFGYTKMVEMKTRRRTINFNNPSPDDINWAERRPYMQQHESIAVGYSPHLDLPGPRNISPSNWKQITPADLSPNLGPTIPPRERSTPSDTVESRMANSRTTPIQTTLPLHPLAASPLEPRAQSSPRSSTYSETDHSESFLSSTISNARASSSTRDLPPPDRASNQRRHFSSEVASVITDAGTGFSDMGLNSQAMTEKERGRGRSGISTETGYSDSEYQDGSSVLQPFAFEDEVPPLHPTRAQGPLSAIREQSPFASPFNPNSPATQSPFAGGTPPSRFGGF</sequence>
<evidence type="ECO:0000256" key="1">
    <source>
        <dbReference type="SAM" id="MobiDB-lite"/>
    </source>
</evidence>
<feature type="compositionally biased region" description="Polar residues" evidence="1">
    <location>
        <begin position="326"/>
        <end position="336"/>
    </location>
</feature>
<feature type="compositionally biased region" description="Low complexity" evidence="1">
    <location>
        <begin position="346"/>
        <end position="359"/>
    </location>
</feature>